<evidence type="ECO:0000259" key="1">
    <source>
        <dbReference type="Pfam" id="PF20282"/>
    </source>
</evidence>
<name>A0ABQ5UYM5_9PROT</name>
<comment type="caution">
    <text evidence="2">The sequence shown here is derived from an EMBL/GenBank/DDBJ whole genome shotgun (WGS) entry which is preliminary data.</text>
</comment>
<organism evidence="2 3">
    <name type="scientific">Algimonas porphyrae</name>
    <dbReference type="NCBI Taxonomy" id="1128113"/>
    <lineage>
        <taxon>Bacteria</taxon>
        <taxon>Pseudomonadati</taxon>
        <taxon>Pseudomonadota</taxon>
        <taxon>Alphaproteobacteria</taxon>
        <taxon>Maricaulales</taxon>
        <taxon>Robiginitomaculaceae</taxon>
        <taxon>Algimonas</taxon>
    </lineage>
</organism>
<evidence type="ECO:0000313" key="2">
    <source>
        <dbReference type="EMBL" id="GLQ19476.1"/>
    </source>
</evidence>
<dbReference type="RefSeq" id="WP_284369225.1">
    <property type="nucleotide sequence ID" value="NZ_BSNJ01000001.1"/>
</dbReference>
<dbReference type="InterPro" id="IPR046914">
    <property type="entry name" value="ABC-3C_CTD6"/>
</dbReference>
<protein>
    <recommendedName>
        <fullName evidence="1">ABC-three component systems C-terminal domain-containing protein</fullName>
    </recommendedName>
</protein>
<reference evidence="2" key="1">
    <citation type="journal article" date="2014" name="Int. J. Syst. Evol. Microbiol.">
        <title>Complete genome of a new Firmicutes species belonging to the dominant human colonic microbiota ('Ruminococcus bicirculans') reveals two chromosomes and a selective capacity to utilize plant glucans.</title>
        <authorList>
            <consortium name="NISC Comparative Sequencing Program"/>
            <person name="Wegmann U."/>
            <person name="Louis P."/>
            <person name="Goesmann A."/>
            <person name="Henrissat B."/>
            <person name="Duncan S.H."/>
            <person name="Flint H.J."/>
        </authorList>
    </citation>
    <scope>NUCLEOTIDE SEQUENCE</scope>
    <source>
        <strain evidence="2">NBRC 108216</strain>
    </source>
</reference>
<accession>A0ABQ5UYM5</accession>
<gene>
    <name evidence="2" type="ORF">GCM10007854_04310</name>
</gene>
<proteinExistence type="predicted"/>
<dbReference type="EMBL" id="BSNJ01000001">
    <property type="protein sequence ID" value="GLQ19476.1"/>
    <property type="molecule type" value="Genomic_DNA"/>
</dbReference>
<dbReference type="Proteomes" id="UP001161390">
    <property type="component" value="Unassembled WGS sequence"/>
</dbReference>
<keyword evidence="3" id="KW-1185">Reference proteome</keyword>
<evidence type="ECO:0000313" key="3">
    <source>
        <dbReference type="Proteomes" id="UP001161390"/>
    </source>
</evidence>
<sequence length="371" mass="41253">MSGTPFESIPKPSRWPNANARLLGIGAGLPVNPLDRLANFSADEFERFVLEWADGYLSKKVSGVDGVQQRGGAGDKGRDIVVWFDPPGSETRRWHLYQCKRYSAALGSGKAIPEIAKVLYYSFRGDYTLPSEYWFITRKGVTGDFQDLVDDPTKLKAFIIAEWDKYCVNAITSKGGIQLEGEFSDYVDAIDFNFVRVKQPQDLIAEHAQTQYHLVVFGAPLVERPPPAEPPSQVAESERGYVGELFKIIGEMTGASITIEADFAGHSRARNLFERSRMTFYSAEGLKELARDQMADAEYFDNLLGEFKHGLYYTYSAPAASGYERLSSTVQAAQAQQISGHVLEPHITTPDREGICHHLANAGDVSWCDDD</sequence>
<feature type="domain" description="ABC-three component systems C-terminal" evidence="1">
    <location>
        <begin position="238"/>
        <end position="367"/>
    </location>
</feature>
<dbReference type="Pfam" id="PF20282">
    <property type="entry name" value="CTD6"/>
    <property type="match status" value="1"/>
</dbReference>
<reference evidence="2" key="2">
    <citation type="submission" date="2023-01" db="EMBL/GenBank/DDBJ databases">
        <title>Draft genome sequence of Algimonas porphyrae strain NBRC 108216.</title>
        <authorList>
            <person name="Sun Q."/>
            <person name="Mori K."/>
        </authorList>
    </citation>
    <scope>NUCLEOTIDE SEQUENCE</scope>
    <source>
        <strain evidence="2">NBRC 108216</strain>
    </source>
</reference>